<comment type="caution">
    <text evidence="1">The sequence shown here is derived from an EMBL/GenBank/DDBJ whole genome shotgun (WGS) entry which is preliminary data.</text>
</comment>
<dbReference type="RefSeq" id="WP_303495045.1">
    <property type="nucleotide sequence ID" value="NZ_JAUOPJ010000017.1"/>
</dbReference>
<proteinExistence type="predicted"/>
<organism evidence="1 2">
    <name type="scientific">Celeribacter halophilus</name>
    <dbReference type="NCBI Taxonomy" id="576117"/>
    <lineage>
        <taxon>Bacteria</taxon>
        <taxon>Pseudomonadati</taxon>
        <taxon>Pseudomonadota</taxon>
        <taxon>Alphaproteobacteria</taxon>
        <taxon>Rhodobacterales</taxon>
        <taxon>Roseobacteraceae</taxon>
        <taxon>Celeribacter</taxon>
    </lineage>
</organism>
<dbReference type="Proteomes" id="UP001169823">
    <property type="component" value="Unassembled WGS sequence"/>
</dbReference>
<dbReference type="EMBL" id="JAUOPJ010000017">
    <property type="protein sequence ID" value="MDO6458723.1"/>
    <property type="molecule type" value="Genomic_DNA"/>
</dbReference>
<dbReference type="AlphaFoldDB" id="A0AAW7Y0S3"/>
<evidence type="ECO:0000313" key="2">
    <source>
        <dbReference type="Proteomes" id="UP001169823"/>
    </source>
</evidence>
<name>A0AAW7Y0S3_9RHOB</name>
<protein>
    <submittedName>
        <fullName evidence="1">Uncharacterized protein</fullName>
    </submittedName>
</protein>
<reference evidence="1" key="1">
    <citation type="submission" date="2023-07" db="EMBL/GenBank/DDBJ databases">
        <title>Genome content predicts the carbon catabolic preferences of heterotrophic bacteria.</title>
        <authorList>
            <person name="Gralka M."/>
        </authorList>
    </citation>
    <scope>NUCLEOTIDE SEQUENCE</scope>
    <source>
        <strain evidence="1">I2M02</strain>
    </source>
</reference>
<accession>A0AAW7Y0S3</accession>
<sequence>MIEQLVEAPTKKFSEIHSFAIAAMNTIFVHRTRFFRRMHRCYSTEWPVWVAQMALCRRCPKNHTLRCSFPKAAVRHLTQQI</sequence>
<gene>
    <name evidence="1" type="ORF">Q4494_16685</name>
</gene>
<evidence type="ECO:0000313" key="1">
    <source>
        <dbReference type="EMBL" id="MDO6458723.1"/>
    </source>
</evidence>